<protein>
    <submittedName>
        <fullName evidence="2">Uncharacterized protein</fullName>
    </submittedName>
</protein>
<evidence type="ECO:0000256" key="1">
    <source>
        <dbReference type="SAM" id="MobiDB-lite"/>
    </source>
</evidence>
<name>X5MCK8_9HYPH</name>
<keyword evidence="3" id="KW-1185">Reference proteome</keyword>
<accession>X5MCK8</accession>
<evidence type="ECO:0000313" key="2">
    <source>
        <dbReference type="EMBL" id="CDO59282.1"/>
    </source>
</evidence>
<dbReference type="EMBL" id="HG966617">
    <property type="protein sequence ID" value="CDO59282.1"/>
    <property type="molecule type" value="Genomic_DNA"/>
</dbReference>
<feature type="compositionally biased region" description="Polar residues" evidence="1">
    <location>
        <begin position="13"/>
        <end position="24"/>
    </location>
</feature>
<dbReference type="STRING" id="1458461.BN1012_Phect1068"/>
<organism evidence="2 3">
    <name type="scientific">Candidatus Phaeomarinibacter ectocarpi</name>
    <dbReference type="NCBI Taxonomy" id="1458461"/>
    <lineage>
        <taxon>Bacteria</taxon>
        <taxon>Pseudomonadati</taxon>
        <taxon>Pseudomonadota</taxon>
        <taxon>Alphaproteobacteria</taxon>
        <taxon>Hyphomicrobiales</taxon>
        <taxon>Parvibaculaceae</taxon>
        <taxon>Candidatus Phaeomarinibacter</taxon>
    </lineage>
</organism>
<feature type="compositionally biased region" description="Basic and acidic residues" evidence="1">
    <location>
        <begin position="26"/>
        <end position="38"/>
    </location>
</feature>
<dbReference type="Proteomes" id="UP000032160">
    <property type="component" value="Chromosome I"/>
</dbReference>
<dbReference type="RefSeq" id="WP_043949979.1">
    <property type="nucleotide sequence ID" value="NZ_HG966617.1"/>
</dbReference>
<feature type="region of interest" description="Disordered" evidence="1">
    <location>
        <begin position="1"/>
        <end position="38"/>
    </location>
</feature>
<dbReference type="KEGG" id="pect:BN1012_Phect1068"/>
<dbReference type="HOGENOM" id="CLU_2823117_0_0_5"/>
<gene>
    <name evidence="2" type="ORF">BN1012_Phect1068</name>
</gene>
<sequence length="66" mass="7065">MGMCDRADAVGQVNKSGAANPHTSLRSKDDASVLAAENRHDSMSNEQLVSSFLIAACHFSEMLPED</sequence>
<evidence type="ECO:0000313" key="3">
    <source>
        <dbReference type="Proteomes" id="UP000032160"/>
    </source>
</evidence>
<reference evidence="2 3" key="1">
    <citation type="journal article" date="2014" name="Front. Genet.">
        <title>Genome and metabolic network of "Candidatus Phaeomarinobacter ectocarpi" Ec32, a new candidate genus of Alphaproteobacteria frequently associated with brown algae.</title>
        <authorList>
            <person name="Dittami S.M."/>
            <person name="Barbeyron T."/>
            <person name="Boyen C."/>
            <person name="Cambefort J."/>
            <person name="Collet G."/>
            <person name="Delage L."/>
            <person name="Gobet A."/>
            <person name="Groisillier A."/>
            <person name="Leblanc C."/>
            <person name="Michel G."/>
            <person name="Scornet D."/>
            <person name="Siegel A."/>
            <person name="Tapia J.E."/>
            <person name="Tonon T."/>
        </authorList>
    </citation>
    <scope>NUCLEOTIDE SEQUENCE [LARGE SCALE GENOMIC DNA]</scope>
    <source>
        <strain evidence="2 3">Ec32</strain>
    </source>
</reference>
<proteinExistence type="predicted"/>
<dbReference type="AlphaFoldDB" id="X5MCK8"/>